<dbReference type="AlphaFoldDB" id="A0A1Y5F8H0"/>
<protein>
    <recommendedName>
        <fullName evidence="3">HD-GYP domain-containing protein</fullName>
    </recommendedName>
</protein>
<evidence type="ECO:0008006" key="3">
    <source>
        <dbReference type="Google" id="ProtNLM"/>
    </source>
</evidence>
<comment type="caution">
    <text evidence="1">The sequence shown here is derived from an EMBL/GenBank/DDBJ whole genome shotgun (WGS) entry which is preliminary data.</text>
</comment>
<dbReference type="EMBL" id="MAAO01000006">
    <property type="protein sequence ID" value="OUR97173.1"/>
    <property type="molecule type" value="Genomic_DNA"/>
</dbReference>
<evidence type="ECO:0000313" key="1">
    <source>
        <dbReference type="EMBL" id="OUR97173.1"/>
    </source>
</evidence>
<organism evidence="1 2">
    <name type="scientific">Halobacteriovorax marinus</name>
    <dbReference type="NCBI Taxonomy" id="97084"/>
    <lineage>
        <taxon>Bacteria</taxon>
        <taxon>Pseudomonadati</taxon>
        <taxon>Bdellovibrionota</taxon>
        <taxon>Bacteriovoracia</taxon>
        <taxon>Bacteriovoracales</taxon>
        <taxon>Halobacteriovoraceae</taxon>
        <taxon>Halobacteriovorax</taxon>
    </lineage>
</organism>
<dbReference type="SUPFAM" id="SSF109604">
    <property type="entry name" value="HD-domain/PDEase-like"/>
    <property type="match status" value="1"/>
</dbReference>
<evidence type="ECO:0000313" key="2">
    <source>
        <dbReference type="Proteomes" id="UP000196531"/>
    </source>
</evidence>
<sequence length="500" mass="57844">MTLKSKIIYLRKETGFANLVTFTLQSDFNFDVVSFTENEEVYEYLDKTEDFYLFICDGSISLGNAQECFSKFCEKKMNVPYFIVGSDDYISKFKDMGPDLFHRSKFLDEARVKLESYFMQNPLVKVEEYCEVDFKTLSVFDHLQCDVFIKMKSGRFLKIFKEEDAIEQDDIDKYAKKGVHTLFLHKSTAHWILKQIQMNFSSFVDALDRGEQIKVINPNISPAATESRKQDGSCIDEVEETTKKQESCLDEEKPDSEKSFSELIAEIKNEKEALRSKELEQSVDENLGISSDLNSDIQLKVSKALKIMSKNKKAKKRLEKLKVDRNPDQYFKIHVNLLCKITCAIAQVMDWNNDSTLEKLIFVSYMHDITLVDHPHLARIRDLAHFDTLEDSLSEEEQKLFLDHPKEIKKMVLESDESPVDSEKIIYQHHEMASGKGFPSKLQTNRILPLSCLFIVAHDLVDYIIENPKWKLDEYISSNCGKFTGAGFSKIIKKLPELKS</sequence>
<dbReference type="Gene3D" id="1.10.3210.10">
    <property type="entry name" value="Hypothetical protein af1432"/>
    <property type="match status" value="1"/>
</dbReference>
<proteinExistence type="predicted"/>
<gene>
    <name evidence="1" type="ORF">A9Q84_12670</name>
</gene>
<dbReference type="Pfam" id="PF13487">
    <property type="entry name" value="HD_5"/>
    <property type="match status" value="1"/>
</dbReference>
<name>A0A1Y5F8H0_9BACT</name>
<reference evidence="2" key="1">
    <citation type="journal article" date="2017" name="Proc. Natl. Acad. Sci. U.S.A.">
        <title>Simulation of Deepwater Horizon oil plume reveals substrate specialization within a complex community of hydrocarbon-degraders.</title>
        <authorList>
            <person name="Hu P."/>
            <person name="Dubinsky E.A."/>
            <person name="Probst A.J."/>
            <person name="Wang J."/>
            <person name="Sieber C.M.K."/>
            <person name="Tom L.M."/>
            <person name="Gardinali P."/>
            <person name="Banfield J.F."/>
            <person name="Atlas R.M."/>
            <person name="Andersen G.L."/>
        </authorList>
    </citation>
    <scope>NUCLEOTIDE SEQUENCE [LARGE SCALE GENOMIC DNA]</scope>
</reference>
<dbReference type="Proteomes" id="UP000196531">
    <property type="component" value="Unassembled WGS sequence"/>
</dbReference>
<accession>A0A1Y5F8H0</accession>